<dbReference type="AlphaFoldDB" id="A0A556AJJ0"/>
<gene>
    <name evidence="8" type="ORF">FOZ76_16815</name>
</gene>
<dbReference type="CDD" id="cd00567">
    <property type="entry name" value="ACAD"/>
    <property type="match status" value="1"/>
</dbReference>
<dbReference type="InterPro" id="IPR037069">
    <property type="entry name" value="AcylCoA_DH/ox_N_sf"/>
</dbReference>
<sequence>MNFEITEEQRQLRDSLRRLLEKEYPFAGRRRILAEEPGWSRQVWRQLGELGVTALGVPSELGGLDGDALDRLPVHVELGRVLSLEPYLGSTVLGGTLARAVGGAYAADVLPGLCTGHRLLAVAHSEPGARHAECWVRTRAEQADGAWRLHGVKTQVLHGDAAPEILVSARISGGPADADGLGIFRLDPAAAGVGIAGLRLADRSPAARLHLEAAPAQLLAEGAAAASALRAMRRAGIAAACAEGLGVMQGAFELAVAYLGERRQFGAPIGTYQALRHRVAEMKVAVETARSAAIAAAWALVEAHEERIDVELARAKILLGRQGTFVTQQAIQLHGGIGMTEEYAVGHYLRRLTVLDQLFGDAAHHAANLGRCLRAAA</sequence>
<keyword evidence="5" id="KW-0560">Oxidoreductase</keyword>
<dbReference type="PANTHER" id="PTHR43884:SF20">
    <property type="entry name" value="ACYL-COA DEHYDROGENASE FADE28"/>
    <property type="match status" value="1"/>
</dbReference>
<dbReference type="Pfam" id="PF00441">
    <property type="entry name" value="Acyl-CoA_dh_1"/>
    <property type="match status" value="1"/>
</dbReference>
<evidence type="ECO:0000259" key="6">
    <source>
        <dbReference type="Pfam" id="PF00441"/>
    </source>
</evidence>
<dbReference type="EMBL" id="VLTJ01000029">
    <property type="protein sequence ID" value="TSH93046.1"/>
    <property type="molecule type" value="Genomic_DNA"/>
</dbReference>
<dbReference type="InterPro" id="IPR013786">
    <property type="entry name" value="AcylCoA_DH/ox_N"/>
</dbReference>
<dbReference type="Gene3D" id="2.40.110.10">
    <property type="entry name" value="Butyryl-CoA Dehydrogenase, subunit A, domain 2"/>
    <property type="match status" value="1"/>
</dbReference>
<evidence type="ECO:0000256" key="3">
    <source>
        <dbReference type="ARBA" id="ARBA00022630"/>
    </source>
</evidence>
<keyword evidence="4" id="KW-0274">FAD</keyword>
<feature type="domain" description="Acyl-CoA dehydrogenase/oxidase N-terminal" evidence="7">
    <location>
        <begin position="6"/>
        <end position="116"/>
    </location>
</feature>
<dbReference type="InterPro" id="IPR009075">
    <property type="entry name" value="AcylCo_DH/oxidase_C"/>
</dbReference>
<dbReference type="Gene3D" id="1.20.140.10">
    <property type="entry name" value="Butyryl-CoA Dehydrogenase, subunit A, domain 3"/>
    <property type="match status" value="1"/>
</dbReference>
<dbReference type="OrthoDB" id="9770681at2"/>
<evidence type="ECO:0000256" key="1">
    <source>
        <dbReference type="ARBA" id="ARBA00001974"/>
    </source>
</evidence>
<dbReference type="SUPFAM" id="SSF56645">
    <property type="entry name" value="Acyl-CoA dehydrogenase NM domain-like"/>
    <property type="match status" value="1"/>
</dbReference>
<keyword evidence="3" id="KW-0285">Flavoprotein</keyword>
<comment type="caution">
    <text evidence="8">The sequence shown here is derived from an EMBL/GenBank/DDBJ whole genome shotgun (WGS) entry which is preliminary data.</text>
</comment>
<evidence type="ECO:0000256" key="5">
    <source>
        <dbReference type="ARBA" id="ARBA00023002"/>
    </source>
</evidence>
<dbReference type="SUPFAM" id="SSF47203">
    <property type="entry name" value="Acyl-CoA dehydrogenase C-terminal domain-like"/>
    <property type="match status" value="1"/>
</dbReference>
<dbReference type="Proteomes" id="UP000318405">
    <property type="component" value="Unassembled WGS sequence"/>
</dbReference>
<evidence type="ECO:0000256" key="4">
    <source>
        <dbReference type="ARBA" id="ARBA00022827"/>
    </source>
</evidence>
<evidence type="ECO:0000259" key="7">
    <source>
        <dbReference type="Pfam" id="PF02771"/>
    </source>
</evidence>
<comment type="cofactor">
    <cofactor evidence="1">
        <name>FAD</name>
        <dbReference type="ChEBI" id="CHEBI:57692"/>
    </cofactor>
</comment>
<organism evidence="8 9">
    <name type="scientific">Verticiella sediminum</name>
    <dbReference type="NCBI Taxonomy" id="1247510"/>
    <lineage>
        <taxon>Bacteria</taxon>
        <taxon>Pseudomonadati</taxon>
        <taxon>Pseudomonadota</taxon>
        <taxon>Betaproteobacteria</taxon>
        <taxon>Burkholderiales</taxon>
        <taxon>Alcaligenaceae</taxon>
        <taxon>Verticiella</taxon>
    </lineage>
</organism>
<feature type="domain" description="Acyl-CoA dehydrogenase/oxidase C-terminal" evidence="6">
    <location>
        <begin position="232"/>
        <end position="369"/>
    </location>
</feature>
<proteinExistence type="inferred from homology"/>
<dbReference type="InterPro" id="IPR046373">
    <property type="entry name" value="Acyl-CoA_Oxase/DH_mid-dom_sf"/>
</dbReference>
<dbReference type="InterPro" id="IPR036250">
    <property type="entry name" value="AcylCo_DH-like_C"/>
</dbReference>
<comment type="similarity">
    <text evidence="2">Belongs to the acyl-CoA dehydrogenase family.</text>
</comment>
<dbReference type="RefSeq" id="WP_143949413.1">
    <property type="nucleotide sequence ID" value="NZ_BAABMB010000001.1"/>
</dbReference>
<reference evidence="8 9" key="1">
    <citation type="submission" date="2019-07" db="EMBL/GenBank/DDBJ databases">
        <title>Qingshengfaniella alkalisoli gen. nov., sp. nov., isolated from saline soil.</title>
        <authorList>
            <person name="Xu L."/>
            <person name="Huang X.-X."/>
            <person name="Sun J.-Q."/>
        </authorList>
    </citation>
    <scope>NUCLEOTIDE SEQUENCE [LARGE SCALE GENOMIC DNA]</scope>
    <source>
        <strain evidence="8 9">DSM 27279</strain>
    </source>
</reference>
<dbReference type="GO" id="GO:0003995">
    <property type="term" value="F:acyl-CoA dehydrogenase activity"/>
    <property type="evidence" value="ECO:0007669"/>
    <property type="project" value="TreeGrafter"/>
</dbReference>
<dbReference type="PANTHER" id="PTHR43884">
    <property type="entry name" value="ACYL-COA DEHYDROGENASE"/>
    <property type="match status" value="1"/>
</dbReference>
<evidence type="ECO:0000313" key="9">
    <source>
        <dbReference type="Proteomes" id="UP000318405"/>
    </source>
</evidence>
<accession>A0A556AJJ0</accession>
<dbReference type="InterPro" id="IPR009100">
    <property type="entry name" value="AcylCoA_DH/oxidase_NM_dom_sf"/>
</dbReference>
<dbReference type="Gene3D" id="1.10.540.10">
    <property type="entry name" value="Acyl-CoA dehydrogenase/oxidase, N-terminal domain"/>
    <property type="match status" value="1"/>
</dbReference>
<keyword evidence="9" id="KW-1185">Reference proteome</keyword>
<dbReference type="Pfam" id="PF02771">
    <property type="entry name" value="Acyl-CoA_dh_N"/>
    <property type="match status" value="1"/>
</dbReference>
<evidence type="ECO:0000313" key="8">
    <source>
        <dbReference type="EMBL" id="TSH93046.1"/>
    </source>
</evidence>
<evidence type="ECO:0000256" key="2">
    <source>
        <dbReference type="ARBA" id="ARBA00009347"/>
    </source>
</evidence>
<name>A0A556AJJ0_9BURK</name>
<protein>
    <submittedName>
        <fullName evidence="8">Acyl-CoA dehydrogenase</fullName>
    </submittedName>
</protein>
<dbReference type="GO" id="GO:0050660">
    <property type="term" value="F:flavin adenine dinucleotide binding"/>
    <property type="evidence" value="ECO:0007669"/>
    <property type="project" value="InterPro"/>
</dbReference>